<dbReference type="AlphaFoldDB" id="M3ASX6"/>
<feature type="region of interest" description="Disordered" evidence="1">
    <location>
        <begin position="20"/>
        <end position="70"/>
    </location>
</feature>
<gene>
    <name evidence="2" type="ORF">SEPMUDRAFT_152234</name>
</gene>
<dbReference type="GeneID" id="27904455"/>
<feature type="compositionally biased region" description="Polar residues" evidence="1">
    <location>
        <begin position="20"/>
        <end position="49"/>
    </location>
</feature>
<name>M3ASX6_SPHMS</name>
<accession>M3ASX6</accession>
<organism evidence="2 3">
    <name type="scientific">Sphaerulina musiva (strain SO2202)</name>
    <name type="common">Poplar stem canker fungus</name>
    <name type="synonym">Septoria musiva</name>
    <dbReference type="NCBI Taxonomy" id="692275"/>
    <lineage>
        <taxon>Eukaryota</taxon>
        <taxon>Fungi</taxon>
        <taxon>Dikarya</taxon>
        <taxon>Ascomycota</taxon>
        <taxon>Pezizomycotina</taxon>
        <taxon>Dothideomycetes</taxon>
        <taxon>Dothideomycetidae</taxon>
        <taxon>Mycosphaerellales</taxon>
        <taxon>Mycosphaerellaceae</taxon>
        <taxon>Sphaerulina</taxon>
    </lineage>
</organism>
<keyword evidence="3" id="KW-1185">Reference proteome</keyword>
<dbReference type="HOGENOM" id="CLU_1563853_0_0_1"/>
<evidence type="ECO:0000256" key="1">
    <source>
        <dbReference type="SAM" id="MobiDB-lite"/>
    </source>
</evidence>
<dbReference type="RefSeq" id="XP_016756735.1">
    <property type="nucleotide sequence ID" value="XM_016907318.1"/>
</dbReference>
<reference evidence="2 3" key="1">
    <citation type="journal article" date="2012" name="PLoS Pathog.">
        <title>Diverse lifestyles and strategies of plant pathogenesis encoded in the genomes of eighteen Dothideomycetes fungi.</title>
        <authorList>
            <person name="Ohm R.A."/>
            <person name="Feau N."/>
            <person name="Henrissat B."/>
            <person name="Schoch C.L."/>
            <person name="Horwitz B.A."/>
            <person name="Barry K.W."/>
            <person name="Condon B.J."/>
            <person name="Copeland A.C."/>
            <person name="Dhillon B."/>
            <person name="Glaser F."/>
            <person name="Hesse C.N."/>
            <person name="Kosti I."/>
            <person name="LaButti K."/>
            <person name="Lindquist E.A."/>
            <person name="Lucas S."/>
            <person name="Salamov A.A."/>
            <person name="Bradshaw R.E."/>
            <person name="Ciuffetti L."/>
            <person name="Hamelin R.C."/>
            <person name="Kema G.H.J."/>
            <person name="Lawrence C."/>
            <person name="Scott J.A."/>
            <person name="Spatafora J.W."/>
            <person name="Turgeon B.G."/>
            <person name="de Wit P.J.G.M."/>
            <person name="Zhong S."/>
            <person name="Goodwin S.B."/>
            <person name="Grigoriev I.V."/>
        </authorList>
    </citation>
    <scope>NUCLEOTIDE SEQUENCE [LARGE SCALE GENOMIC DNA]</scope>
    <source>
        <strain evidence="2 3">SO2202</strain>
    </source>
</reference>
<dbReference type="EMBL" id="KB456271">
    <property type="protein sequence ID" value="EMF08614.1"/>
    <property type="molecule type" value="Genomic_DNA"/>
</dbReference>
<proteinExistence type="predicted"/>
<protein>
    <recommendedName>
        <fullName evidence="4">CR-type domain-containing protein</fullName>
    </recommendedName>
</protein>
<evidence type="ECO:0008006" key="4">
    <source>
        <dbReference type="Google" id="ProtNLM"/>
    </source>
</evidence>
<dbReference type="OrthoDB" id="10395206at2759"/>
<dbReference type="Proteomes" id="UP000016931">
    <property type="component" value="Unassembled WGS sequence"/>
</dbReference>
<sequence length="171" mass="18007">MSVHESSLTTRDVLDDQVFSNTLKNSRPQNNTRSDSYQTELNTRRNSLQAKDVLPESLINSPPPTMTKSESCQRCSGEGEVAKPCGYCKATGTTNRAQPCTDCQAEKYGCGNMNCDTCHGVGRVIARGACESCGGSGSGLKLTCGDCGGSGSGSPETRRSSTGCRCGSIDE</sequence>
<evidence type="ECO:0000313" key="2">
    <source>
        <dbReference type="EMBL" id="EMF08614.1"/>
    </source>
</evidence>
<evidence type="ECO:0000313" key="3">
    <source>
        <dbReference type="Proteomes" id="UP000016931"/>
    </source>
</evidence>